<dbReference type="PANTHER" id="PTHR38600:SF2">
    <property type="entry name" value="SLL0088 PROTEIN"/>
    <property type="match status" value="1"/>
</dbReference>
<comment type="caution">
    <text evidence="2">The sequence shown here is derived from an EMBL/GenBank/DDBJ whole genome shotgun (WGS) entry which is preliminary data.</text>
</comment>
<reference evidence="2" key="1">
    <citation type="submission" date="2020-12" db="EMBL/GenBank/DDBJ databases">
        <title>Bacterial taxonomy.</title>
        <authorList>
            <person name="Pan X."/>
        </authorList>
    </citation>
    <scope>NUCLEOTIDE SEQUENCE</scope>
    <source>
        <strain evidence="2">M0105</strain>
    </source>
</reference>
<dbReference type="InterPro" id="IPR011991">
    <property type="entry name" value="ArsR-like_HTH"/>
</dbReference>
<dbReference type="GO" id="GO:0003700">
    <property type="term" value="F:DNA-binding transcription factor activity"/>
    <property type="evidence" value="ECO:0007669"/>
    <property type="project" value="InterPro"/>
</dbReference>
<sequence>MTKYEPNLNLVFSALSDPTRRAVIARLARGPATVSELAASHAMALPSFLGHLGKLERAGLIRSTKSGRVRSCALTGAGLAPAQDWLSRQRALWETRLDQFDDYVTGLMKERDDGSRSDD</sequence>
<feature type="domain" description="HTH arsR-type" evidence="1">
    <location>
        <begin position="1"/>
        <end position="94"/>
    </location>
</feature>
<gene>
    <name evidence="2" type="ORF">H0I76_07285</name>
</gene>
<keyword evidence="3" id="KW-1185">Reference proteome</keyword>
<evidence type="ECO:0000313" key="3">
    <source>
        <dbReference type="Proteomes" id="UP000655420"/>
    </source>
</evidence>
<organism evidence="2 3">
    <name type="scientific">Thermohalobaculum xanthum</name>
    <dbReference type="NCBI Taxonomy" id="2753746"/>
    <lineage>
        <taxon>Bacteria</taxon>
        <taxon>Pseudomonadati</taxon>
        <taxon>Pseudomonadota</taxon>
        <taxon>Alphaproteobacteria</taxon>
        <taxon>Rhodobacterales</taxon>
        <taxon>Paracoccaceae</taxon>
        <taxon>Thermohalobaculum</taxon>
    </lineage>
</organism>
<name>A0A8J7SBJ8_9RHOB</name>
<dbReference type="PANTHER" id="PTHR38600">
    <property type="entry name" value="TRANSCRIPTIONAL REGULATORY PROTEIN"/>
    <property type="match status" value="1"/>
</dbReference>
<dbReference type="Gene3D" id="1.10.10.10">
    <property type="entry name" value="Winged helix-like DNA-binding domain superfamily/Winged helix DNA-binding domain"/>
    <property type="match status" value="1"/>
</dbReference>
<accession>A0A8J7SBJ8</accession>
<dbReference type="Pfam" id="PF12840">
    <property type="entry name" value="HTH_20"/>
    <property type="match status" value="1"/>
</dbReference>
<dbReference type="SUPFAM" id="SSF46785">
    <property type="entry name" value="Winged helix' DNA-binding domain"/>
    <property type="match status" value="1"/>
</dbReference>
<dbReference type="EMBL" id="JAEHHL010000002">
    <property type="protein sequence ID" value="MBK0398987.1"/>
    <property type="molecule type" value="Genomic_DNA"/>
</dbReference>
<proteinExistence type="predicted"/>
<dbReference type="PROSITE" id="PS50987">
    <property type="entry name" value="HTH_ARSR_2"/>
    <property type="match status" value="1"/>
</dbReference>
<evidence type="ECO:0000313" key="2">
    <source>
        <dbReference type="EMBL" id="MBK0398987.1"/>
    </source>
</evidence>
<dbReference type="NCBIfam" id="NF033788">
    <property type="entry name" value="HTH_metalloreg"/>
    <property type="match status" value="1"/>
</dbReference>
<dbReference type="AlphaFoldDB" id="A0A8J7SBJ8"/>
<dbReference type="InterPro" id="IPR036390">
    <property type="entry name" value="WH_DNA-bd_sf"/>
</dbReference>
<protein>
    <submittedName>
        <fullName evidence="2">Winged helix-turn-helix transcriptional regulator</fullName>
    </submittedName>
</protein>
<dbReference type="CDD" id="cd00090">
    <property type="entry name" value="HTH_ARSR"/>
    <property type="match status" value="1"/>
</dbReference>
<dbReference type="SMART" id="SM00418">
    <property type="entry name" value="HTH_ARSR"/>
    <property type="match status" value="1"/>
</dbReference>
<dbReference type="InterPro" id="IPR036388">
    <property type="entry name" value="WH-like_DNA-bd_sf"/>
</dbReference>
<dbReference type="InterPro" id="IPR001845">
    <property type="entry name" value="HTH_ArsR_DNA-bd_dom"/>
</dbReference>
<evidence type="ECO:0000259" key="1">
    <source>
        <dbReference type="PROSITE" id="PS50987"/>
    </source>
</evidence>
<dbReference type="PRINTS" id="PR00778">
    <property type="entry name" value="HTHARSR"/>
</dbReference>
<dbReference type="Proteomes" id="UP000655420">
    <property type="component" value="Unassembled WGS sequence"/>
</dbReference>